<dbReference type="InterPro" id="IPR000515">
    <property type="entry name" value="MetI-like"/>
</dbReference>
<keyword evidence="2 7" id="KW-0813">Transport</keyword>
<dbReference type="EMBL" id="VCMV01000009">
    <property type="protein sequence ID" value="KAB0268051.1"/>
    <property type="molecule type" value="Genomic_DNA"/>
</dbReference>
<evidence type="ECO:0000313" key="9">
    <source>
        <dbReference type="EMBL" id="KAB0268051.1"/>
    </source>
</evidence>
<dbReference type="Proteomes" id="UP000325684">
    <property type="component" value="Unassembled WGS sequence"/>
</dbReference>
<dbReference type="PANTHER" id="PTHR30151:SF20">
    <property type="entry name" value="ABC TRANSPORTER PERMEASE PROTEIN HI_0355-RELATED"/>
    <property type="match status" value="1"/>
</dbReference>
<feature type="transmembrane region" description="Helical" evidence="7">
    <location>
        <begin position="214"/>
        <end position="237"/>
    </location>
</feature>
<evidence type="ECO:0000256" key="2">
    <source>
        <dbReference type="ARBA" id="ARBA00022448"/>
    </source>
</evidence>
<gene>
    <name evidence="9" type="ORF">FEZ63_06700</name>
</gene>
<feature type="transmembrane region" description="Helical" evidence="7">
    <location>
        <begin position="92"/>
        <end position="117"/>
    </location>
</feature>
<sequence length="252" mass="27589">MKMSLLNRFLPGITIVVALLIWEFSTRYFGIKEFILPAPSVVLATAVTIAPELMRNMWATLSVLLVGYGLGVVLGIALAVLMIILPPVRRALYPLVVMSQTIPKIAIAPLLILWFGVGPEPKVFIIALLAFFPVLVNTVAGLEGTDRGHLELMRSVNANLWKVYRHVRLPAAVPQIFAGLKLALTVSVIGAVVGEWVVGNQGLGYLLLAYNSSLLTANVFATLLLIILISAVLFYSITRIERVFSWRARLDS</sequence>
<feature type="transmembrane region" description="Helical" evidence="7">
    <location>
        <begin position="123"/>
        <end position="144"/>
    </location>
</feature>
<comment type="caution">
    <text evidence="9">The sequence shown here is derived from an EMBL/GenBank/DDBJ whole genome shotgun (WGS) entry which is preliminary data.</text>
</comment>
<evidence type="ECO:0000256" key="4">
    <source>
        <dbReference type="ARBA" id="ARBA00022692"/>
    </source>
</evidence>
<feature type="transmembrane region" description="Helical" evidence="7">
    <location>
        <begin position="57"/>
        <end position="85"/>
    </location>
</feature>
<reference evidence="9 10" key="1">
    <citation type="journal article" date="2019" name="Microorganisms">
        <title>Genome Insights into the Novel Species Microvirga brassicacearum, a Rapeseed Endophyte with Biotechnological Potential.</title>
        <authorList>
            <person name="Jimenez-Gomez A."/>
            <person name="Saati-Santamaria Z."/>
            <person name="Igual J.M."/>
            <person name="Rivas R."/>
            <person name="Mateos P.F."/>
            <person name="Garcia-Fraile P."/>
        </authorList>
    </citation>
    <scope>NUCLEOTIDE SEQUENCE [LARGE SCALE GENOMIC DNA]</scope>
    <source>
        <strain evidence="9 10">CDVBN77</strain>
    </source>
</reference>
<keyword evidence="4 7" id="KW-0812">Transmembrane</keyword>
<proteinExistence type="inferred from homology"/>
<keyword evidence="5 7" id="KW-1133">Transmembrane helix</keyword>
<evidence type="ECO:0000313" key="10">
    <source>
        <dbReference type="Proteomes" id="UP000325684"/>
    </source>
</evidence>
<dbReference type="GO" id="GO:0055085">
    <property type="term" value="P:transmembrane transport"/>
    <property type="evidence" value="ECO:0007669"/>
    <property type="project" value="InterPro"/>
</dbReference>
<comment type="subcellular location">
    <subcellularLocation>
        <location evidence="1 7">Cell membrane</location>
        <topology evidence="1 7">Multi-pass membrane protein</topology>
    </subcellularLocation>
</comment>
<evidence type="ECO:0000259" key="8">
    <source>
        <dbReference type="PROSITE" id="PS50928"/>
    </source>
</evidence>
<dbReference type="SUPFAM" id="SSF161098">
    <property type="entry name" value="MetI-like"/>
    <property type="match status" value="1"/>
</dbReference>
<evidence type="ECO:0000256" key="3">
    <source>
        <dbReference type="ARBA" id="ARBA00022475"/>
    </source>
</evidence>
<accession>A0A5N3PEA8</accession>
<dbReference type="CDD" id="cd06261">
    <property type="entry name" value="TM_PBP2"/>
    <property type="match status" value="1"/>
</dbReference>
<dbReference type="GO" id="GO:0005886">
    <property type="term" value="C:plasma membrane"/>
    <property type="evidence" value="ECO:0007669"/>
    <property type="project" value="UniProtKB-SubCell"/>
</dbReference>
<dbReference type="InterPro" id="IPR035906">
    <property type="entry name" value="MetI-like_sf"/>
</dbReference>
<evidence type="ECO:0000256" key="5">
    <source>
        <dbReference type="ARBA" id="ARBA00022989"/>
    </source>
</evidence>
<feature type="transmembrane region" description="Helical" evidence="7">
    <location>
        <begin position="6"/>
        <end position="22"/>
    </location>
</feature>
<evidence type="ECO:0000256" key="1">
    <source>
        <dbReference type="ARBA" id="ARBA00004651"/>
    </source>
</evidence>
<dbReference type="AlphaFoldDB" id="A0A5N3PEA8"/>
<name>A0A5N3PEA8_9HYPH</name>
<evidence type="ECO:0000256" key="6">
    <source>
        <dbReference type="ARBA" id="ARBA00023136"/>
    </source>
</evidence>
<keyword evidence="6 7" id="KW-0472">Membrane</keyword>
<dbReference type="Pfam" id="PF00528">
    <property type="entry name" value="BPD_transp_1"/>
    <property type="match status" value="1"/>
</dbReference>
<protein>
    <submittedName>
        <fullName evidence="9">ABC transporter permease</fullName>
    </submittedName>
</protein>
<keyword evidence="3" id="KW-1003">Cell membrane</keyword>
<dbReference type="OrthoDB" id="9786495at2"/>
<feature type="domain" description="ABC transmembrane type-1" evidence="8">
    <location>
        <begin position="57"/>
        <end position="238"/>
    </location>
</feature>
<evidence type="ECO:0000256" key="7">
    <source>
        <dbReference type="RuleBase" id="RU363032"/>
    </source>
</evidence>
<keyword evidence="10" id="KW-1185">Reference proteome</keyword>
<feature type="transmembrane region" description="Helical" evidence="7">
    <location>
        <begin position="172"/>
        <end position="194"/>
    </location>
</feature>
<dbReference type="PANTHER" id="PTHR30151">
    <property type="entry name" value="ALKANE SULFONATE ABC TRANSPORTER-RELATED, MEMBRANE SUBUNIT"/>
    <property type="match status" value="1"/>
</dbReference>
<dbReference type="PROSITE" id="PS50928">
    <property type="entry name" value="ABC_TM1"/>
    <property type="match status" value="1"/>
</dbReference>
<dbReference type="Gene3D" id="1.10.3720.10">
    <property type="entry name" value="MetI-like"/>
    <property type="match status" value="1"/>
</dbReference>
<organism evidence="9 10">
    <name type="scientific">Microvirga brassicacearum</name>
    <dbReference type="NCBI Taxonomy" id="2580413"/>
    <lineage>
        <taxon>Bacteria</taxon>
        <taxon>Pseudomonadati</taxon>
        <taxon>Pseudomonadota</taxon>
        <taxon>Alphaproteobacteria</taxon>
        <taxon>Hyphomicrobiales</taxon>
        <taxon>Methylobacteriaceae</taxon>
        <taxon>Microvirga</taxon>
    </lineage>
</organism>
<comment type="similarity">
    <text evidence="7">Belongs to the binding-protein-dependent transport system permease family.</text>
</comment>